<proteinExistence type="predicted"/>
<feature type="transmembrane region" description="Helical" evidence="1">
    <location>
        <begin position="162"/>
        <end position="184"/>
    </location>
</feature>
<dbReference type="AlphaFoldDB" id="A0A212F3N9"/>
<organism evidence="2 3">
    <name type="scientific">Danaus plexippus plexippus</name>
    <dbReference type="NCBI Taxonomy" id="278856"/>
    <lineage>
        <taxon>Eukaryota</taxon>
        <taxon>Metazoa</taxon>
        <taxon>Ecdysozoa</taxon>
        <taxon>Arthropoda</taxon>
        <taxon>Hexapoda</taxon>
        <taxon>Insecta</taxon>
        <taxon>Pterygota</taxon>
        <taxon>Neoptera</taxon>
        <taxon>Endopterygota</taxon>
        <taxon>Lepidoptera</taxon>
        <taxon>Glossata</taxon>
        <taxon>Ditrysia</taxon>
        <taxon>Papilionoidea</taxon>
        <taxon>Nymphalidae</taxon>
        <taxon>Danainae</taxon>
        <taxon>Danaini</taxon>
        <taxon>Danaina</taxon>
        <taxon>Danaus</taxon>
        <taxon>Danaus</taxon>
    </lineage>
</organism>
<evidence type="ECO:0000256" key="1">
    <source>
        <dbReference type="SAM" id="Phobius"/>
    </source>
</evidence>
<keyword evidence="1" id="KW-1133">Transmembrane helix</keyword>
<dbReference type="EMBL" id="AGBW02010515">
    <property type="protein sequence ID" value="OWR48358.1"/>
    <property type="molecule type" value="Genomic_DNA"/>
</dbReference>
<gene>
    <name evidence="2" type="ORF">KGM_205462</name>
</gene>
<sequence>MNNTTIPKTTEKDDYYEDAFFTLWLIGISVSLVGLLIQSFLFIMVPGCRKFDEIILTEMTTSRLLYTTCECYIMFYVQYNGFIVKTVLLVLYIHTDITFVVLMFVFTKNLYNKLVVVFPLPTYNIVLTSVTTWLTPFLISLLCPLLLNMKGSFFNIFYTSYAHIKFVVCVLNGFIFVEILRVAFKRGVGSNRNIRDYLKTACINFVLVSITSLQVCVTDVISYYYSVIRSHTLVLIFCVINSYQVLALTGIFVVLVRSKLNDSMIRLISIKLNNLMSTST</sequence>
<accession>A0A212F3N9</accession>
<name>A0A212F3N9_DANPL</name>
<evidence type="ECO:0000313" key="3">
    <source>
        <dbReference type="Proteomes" id="UP000007151"/>
    </source>
</evidence>
<evidence type="ECO:0000313" key="2">
    <source>
        <dbReference type="EMBL" id="OWR48358.1"/>
    </source>
</evidence>
<comment type="caution">
    <text evidence="2">The sequence shown here is derived from an EMBL/GenBank/DDBJ whole genome shotgun (WGS) entry which is preliminary data.</text>
</comment>
<dbReference type="InParanoid" id="A0A212F3N9"/>
<dbReference type="Proteomes" id="UP000007151">
    <property type="component" value="Unassembled WGS sequence"/>
</dbReference>
<feature type="transmembrane region" description="Helical" evidence="1">
    <location>
        <begin position="205"/>
        <end position="226"/>
    </location>
</feature>
<feature type="transmembrane region" description="Helical" evidence="1">
    <location>
        <begin position="123"/>
        <end position="147"/>
    </location>
</feature>
<feature type="transmembrane region" description="Helical" evidence="1">
    <location>
        <begin position="89"/>
        <end position="111"/>
    </location>
</feature>
<protein>
    <recommendedName>
        <fullName evidence="4">Serpentine receptor class gamma</fullName>
    </recommendedName>
</protein>
<keyword evidence="1" id="KW-0472">Membrane</keyword>
<keyword evidence="3" id="KW-1185">Reference proteome</keyword>
<evidence type="ECO:0008006" key="4">
    <source>
        <dbReference type="Google" id="ProtNLM"/>
    </source>
</evidence>
<dbReference type="KEGG" id="dpl:KGM_205462"/>
<feature type="transmembrane region" description="Helical" evidence="1">
    <location>
        <begin position="232"/>
        <end position="256"/>
    </location>
</feature>
<reference evidence="2 3" key="1">
    <citation type="journal article" date="2011" name="Cell">
        <title>The monarch butterfly genome yields insights into long-distance migration.</title>
        <authorList>
            <person name="Zhan S."/>
            <person name="Merlin C."/>
            <person name="Boore J.L."/>
            <person name="Reppert S.M."/>
        </authorList>
    </citation>
    <scope>NUCLEOTIDE SEQUENCE [LARGE SCALE GENOMIC DNA]</scope>
    <source>
        <strain evidence="2">F-2</strain>
    </source>
</reference>
<feature type="transmembrane region" description="Helical" evidence="1">
    <location>
        <begin position="20"/>
        <end position="43"/>
    </location>
</feature>
<keyword evidence="1" id="KW-0812">Transmembrane</keyword>